<dbReference type="Gramene" id="KCW48880">
    <property type="protein sequence ID" value="KCW48880"/>
    <property type="gene ID" value="EUGRSUZ_K02502"/>
</dbReference>
<feature type="compositionally biased region" description="Basic residues" evidence="1">
    <location>
        <begin position="49"/>
        <end position="59"/>
    </location>
</feature>
<dbReference type="EMBL" id="KK198763">
    <property type="protein sequence ID" value="KCW48880.1"/>
    <property type="molecule type" value="Genomic_DNA"/>
</dbReference>
<organism evidence="2">
    <name type="scientific">Eucalyptus grandis</name>
    <name type="common">Flooded gum</name>
    <dbReference type="NCBI Taxonomy" id="71139"/>
    <lineage>
        <taxon>Eukaryota</taxon>
        <taxon>Viridiplantae</taxon>
        <taxon>Streptophyta</taxon>
        <taxon>Embryophyta</taxon>
        <taxon>Tracheophyta</taxon>
        <taxon>Spermatophyta</taxon>
        <taxon>Magnoliopsida</taxon>
        <taxon>eudicotyledons</taxon>
        <taxon>Gunneridae</taxon>
        <taxon>Pentapetalae</taxon>
        <taxon>rosids</taxon>
        <taxon>malvids</taxon>
        <taxon>Myrtales</taxon>
        <taxon>Myrtaceae</taxon>
        <taxon>Myrtoideae</taxon>
        <taxon>Eucalypteae</taxon>
        <taxon>Eucalyptus</taxon>
    </lineage>
</organism>
<name>A0A059A6B4_EUCGR</name>
<evidence type="ECO:0000313" key="2">
    <source>
        <dbReference type="EMBL" id="KCW48880.1"/>
    </source>
</evidence>
<feature type="compositionally biased region" description="Basic and acidic residues" evidence="1">
    <location>
        <begin position="1"/>
        <end position="11"/>
    </location>
</feature>
<protein>
    <submittedName>
        <fullName evidence="2">Uncharacterized protein</fullName>
    </submittedName>
</protein>
<evidence type="ECO:0000256" key="1">
    <source>
        <dbReference type="SAM" id="MobiDB-lite"/>
    </source>
</evidence>
<feature type="compositionally biased region" description="Low complexity" evidence="1">
    <location>
        <begin position="23"/>
        <end position="35"/>
    </location>
</feature>
<reference evidence="2" key="1">
    <citation type="submission" date="2013-07" db="EMBL/GenBank/DDBJ databases">
        <title>The genome of Eucalyptus grandis.</title>
        <authorList>
            <person name="Schmutz J."/>
            <person name="Hayes R."/>
            <person name="Myburg A."/>
            <person name="Tuskan G."/>
            <person name="Grattapaglia D."/>
            <person name="Rokhsar D.S."/>
        </authorList>
    </citation>
    <scope>NUCLEOTIDE SEQUENCE</scope>
    <source>
        <tissue evidence="2">Leaf extractions</tissue>
    </source>
</reference>
<feature type="compositionally biased region" description="Basic and acidic residues" evidence="1">
    <location>
        <begin position="73"/>
        <end position="96"/>
    </location>
</feature>
<dbReference type="InParanoid" id="A0A059A6B4"/>
<proteinExistence type="predicted"/>
<gene>
    <name evidence="2" type="ORF">EUGRSUZ_K02502</name>
</gene>
<feature type="region of interest" description="Disordered" evidence="1">
    <location>
        <begin position="1"/>
        <end position="96"/>
    </location>
</feature>
<accession>A0A059A6B4</accession>
<dbReference type="AlphaFoldDB" id="A0A059A6B4"/>
<sequence>MGPKKPREQNRRNPRKVKADSLQNRGAQNQRNQARPQDHNFPTRPSQIRARHHRSKPRNPRNTIKTRPSLRKVWIDRGERESKESDLDLWRRGRDPDQIGRDEVEIERGKKLLMTEKGTDSGLEFSVIKRREEGKFKTARI</sequence>